<evidence type="ECO:0000256" key="1">
    <source>
        <dbReference type="ARBA" id="ARBA00023027"/>
    </source>
</evidence>
<dbReference type="SUPFAM" id="SSF52200">
    <property type="entry name" value="Toll/Interleukin receptor TIR domain"/>
    <property type="match status" value="1"/>
</dbReference>
<dbReference type="PANTHER" id="PTHR32009:SF137">
    <property type="entry name" value="TIR DOMAIN-CONTAINING PROTEIN"/>
    <property type="match status" value="1"/>
</dbReference>
<proteinExistence type="predicted"/>
<dbReference type="Pfam" id="PF01582">
    <property type="entry name" value="TIR"/>
    <property type="match status" value="1"/>
</dbReference>
<gene>
    <name evidence="3" type="ORF">DARMORV10_C09P58440.1</name>
</gene>
<dbReference type="AlphaFoldDB" id="A0A816J607"/>
<dbReference type="PANTHER" id="PTHR32009">
    <property type="entry name" value="TMV RESISTANCE PROTEIN N-LIKE"/>
    <property type="match status" value="1"/>
</dbReference>
<dbReference type="Proteomes" id="UP001295469">
    <property type="component" value="Chromosome C09"/>
</dbReference>
<accession>A0A816J607</accession>
<dbReference type="PROSITE" id="PS50104">
    <property type="entry name" value="TIR"/>
    <property type="match status" value="1"/>
</dbReference>
<dbReference type="InterPro" id="IPR035897">
    <property type="entry name" value="Toll_tir_struct_dom_sf"/>
</dbReference>
<evidence type="ECO:0000259" key="2">
    <source>
        <dbReference type="PROSITE" id="PS50104"/>
    </source>
</evidence>
<dbReference type="SMART" id="SM00255">
    <property type="entry name" value="TIR"/>
    <property type="match status" value="1"/>
</dbReference>
<dbReference type="FunFam" id="3.40.50.10140:FF:000007">
    <property type="entry name" value="Disease resistance protein (TIR-NBS-LRR class)"/>
    <property type="match status" value="1"/>
</dbReference>
<feature type="domain" description="TIR" evidence="2">
    <location>
        <begin position="27"/>
        <end position="159"/>
    </location>
</feature>
<keyword evidence="1" id="KW-0520">NAD</keyword>
<sequence>MNKEEQESALPRLRTSLSRDTRNVYDESHDIFPSFRGEDVRKNFLSHLLVKLESKGIRPFIDNNIERGQSIAPELVQAIKESRVAVFLLSPNYASSRWCLDELVEIMNCREREQQTVITIFYGVDPSDVGKQTGAFGEAFNKTSEERTEGVKEAWKKALVDVGNIAGYDSSRWFVHFYFPLDLLSVYLLLMMSVF</sequence>
<dbReference type="GO" id="GO:0007165">
    <property type="term" value="P:signal transduction"/>
    <property type="evidence" value="ECO:0007669"/>
    <property type="project" value="InterPro"/>
</dbReference>
<name>A0A816J607_BRANA</name>
<dbReference type="Gene3D" id="3.40.50.10140">
    <property type="entry name" value="Toll/interleukin-1 receptor homology (TIR) domain"/>
    <property type="match status" value="1"/>
</dbReference>
<organism evidence="3">
    <name type="scientific">Brassica napus</name>
    <name type="common">Rape</name>
    <dbReference type="NCBI Taxonomy" id="3708"/>
    <lineage>
        <taxon>Eukaryota</taxon>
        <taxon>Viridiplantae</taxon>
        <taxon>Streptophyta</taxon>
        <taxon>Embryophyta</taxon>
        <taxon>Tracheophyta</taxon>
        <taxon>Spermatophyta</taxon>
        <taxon>Magnoliopsida</taxon>
        <taxon>eudicotyledons</taxon>
        <taxon>Gunneridae</taxon>
        <taxon>Pentapetalae</taxon>
        <taxon>rosids</taxon>
        <taxon>malvids</taxon>
        <taxon>Brassicales</taxon>
        <taxon>Brassicaceae</taxon>
        <taxon>Brassiceae</taxon>
        <taxon>Brassica</taxon>
    </lineage>
</organism>
<dbReference type="InterPro" id="IPR000157">
    <property type="entry name" value="TIR_dom"/>
</dbReference>
<reference evidence="3" key="1">
    <citation type="submission" date="2021-01" db="EMBL/GenBank/DDBJ databases">
        <authorList>
            <consortium name="Genoscope - CEA"/>
            <person name="William W."/>
        </authorList>
    </citation>
    <scope>NUCLEOTIDE SEQUENCE</scope>
</reference>
<protein>
    <submittedName>
        <fullName evidence="3">(rape) hypothetical protein</fullName>
    </submittedName>
</protein>
<evidence type="ECO:0000313" key="3">
    <source>
        <dbReference type="EMBL" id="CAF1780141.1"/>
    </source>
</evidence>
<dbReference type="EMBL" id="HG994373">
    <property type="protein sequence ID" value="CAF1780141.1"/>
    <property type="molecule type" value="Genomic_DNA"/>
</dbReference>